<evidence type="ECO:0000313" key="3">
    <source>
        <dbReference type="Proteomes" id="UP000304951"/>
    </source>
</evidence>
<name>A0A4S8S488_AURPU</name>
<evidence type="ECO:0008006" key="4">
    <source>
        <dbReference type="Google" id="ProtNLM"/>
    </source>
</evidence>
<gene>
    <name evidence="2" type="ORF">D6D28_09593</name>
</gene>
<dbReference type="AlphaFoldDB" id="A0A4S8S488"/>
<organism evidence="2 3">
    <name type="scientific">Aureobasidium pullulans</name>
    <name type="common">Black yeast</name>
    <name type="synonym">Pullularia pullulans</name>
    <dbReference type="NCBI Taxonomy" id="5580"/>
    <lineage>
        <taxon>Eukaryota</taxon>
        <taxon>Fungi</taxon>
        <taxon>Dikarya</taxon>
        <taxon>Ascomycota</taxon>
        <taxon>Pezizomycotina</taxon>
        <taxon>Dothideomycetes</taxon>
        <taxon>Dothideomycetidae</taxon>
        <taxon>Dothideales</taxon>
        <taxon>Saccotheciaceae</taxon>
        <taxon>Aureobasidium</taxon>
    </lineage>
</organism>
<keyword evidence="1" id="KW-0812">Transmembrane</keyword>
<feature type="transmembrane region" description="Helical" evidence="1">
    <location>
        <begin position="16"/>
        <end position="38"/>
    </location>
</feature>
<keyword evidence="1" id="KW-1133">Transmembrane helix</keyword>
<evidence type="ECO:0000256" key="1">
    <source>
        <dbReference type="SAM" id="Phobius"/>
    </source>
</evidence>
<accession>A0A4S8S488</accession>
<reference evidence="2 3" key="1">
    <citation type="submission" date="2018-10" db="EMBL/GenBank/DDBJ databases">
        <title>Fifty Aureobasidium pullulans genomes reveal a recombining polyextremotolerant generalist.</title>
        <authorList>
            <person name="Gostincar C."/>
            <person name="Turk M."/>
            <person name="Zajc J."/>
            <person name="Gunde-Cimerman N."/>
        </authorList>
    </citation>
    <scope>NUCLEOTIDE SEQUENCE [LARGE SCALE GENOMIC DNA]</scope>
    <source>
        <strain evidence="2 3">EXF-11900</strain>
    </source>
</reference>
<dbReference type="EMBL" id="QZAF01000769">
    <property type="protein sequence ID" value="THV64825.1"/>
    <property type="molecule type" value="Genomic_DNA"/>
</dbReference>
<comment type="caution">
    <text evidence="2">The sequence shown here is derived from an EMBL/GenBank/DDBJ whole genome shotgun (WGS) entry which is preliminary data.</text>
</comment>
<evidence type="ECO:0000313" key="2">
    <source>
        <dbReference type="EMBL" id="THV64825.1"/>
    </source>
</evidence>
<keyword evidence="1" id="KW-0472">Membrane</keyword>
<protein>
    <recommendedName>
        <fullName evidence="4">Transmembrane protein</fullName>
    </recommendedName>
</protein>
<proteinExistence type="predicted"/>
<sequence>MSSFCYSITRPYPYKWFTPVAVVGGIVLAALFSFINFYSNAYNMITITTNSPDIVEANRWSHIPGSLTSRIHPKCEDAIIPVGSTFNTNQTALSYQLVSLRNHPALSYHNRRLAFCEVTQISIDFQTSIDRQAALIDRSSWGVTVSADITCNAPNEEHEINYIGFRTHYDPLTWATQPGVSGFIRVNASSPGFLWANTLLLAFWTETVTTIVDQTIQPNSSETVPQFNLSSGYISFSRPGININNESFFHLGKYAFFNLPESKAYKGNFGVQGDTLYEDFITNNTWPNIWSPANRLARAMYSVIQVDLGQTDTVITTFDGTPTDTSILTTADRLHHWTENLTQIWDRSTVADKDNLLPYGWMQMRQFDKDTDATDPRWPLQFTPSVISATYTCQVPRLKSHGNIFISILVADLVLLRAAWTLYNYLVDYFLKTRHPDANVCGRCLIRGQDDEVVTVIGSQDVGMGGKEEGAEVKHVELDDLGKPRRRSNGREGDGQSMQGLLTHRIVGI</sequence>
<dbReference type="Proteomes" id="UP000304951">
    <property type="component" value="Unassembled WGS sequence"/>
</dbReference>